<dbReference type="Gene3D" id="2.60.40.10">
    <property type="entry name" value="Immunoglobulins"/>
    <property type="match status" value="1"/>
</dbReference>
<keyword evidence="4" id="KW-0472">Membrane</keyword>
<comment type="subcellular location">
    <subcellularLocation>
        <location evidence="1">Secreted</location>
    </subcellularLocation>
</comment>
<feature type="domain" description="Carbohydrate-binding module family 96" evidence="5">
    <location>
        <begin position="336"/>
        <end position="529"/>
    </location>
</feature>
<name>A0A2M6XSZ3_9BACT</name>
<sequence length="792" mass="88725">MRGLFQDKKFKINFTKGFLGLAVLGFVGIIILVSLGVMWEKSGIVKNNNASFMLPEKYDEPLIIRNFGNVLSFVPLESNAAGLIHESENRVKYIDAYKNTDVAQEIQEYKLKEDIILKSLGHPLEFKYKLNIENFKWEKNENGDLVFYKKNNGVNEDKELYKFFTILAPFMIDANGQKSNFSEVQTNLGENGILILKINEAWLENHSYPIILDPTIEINIINLHSYPETGEDWVIKFTTKGKNDLKIEPYDQATIDEDEFVGLYCGDEKRMPQILEKDIIYYSKWECGGVAKVVHQTLVKGTHTFKFWFGDEWAFAYNGSVTEQWGENSNCEYTGVTEDTYIDQVQSNYNMGSTNSIRVGEDNATGGRDERSMIKFNLNALDGLITSENQIVSAMLYVKTYDDPDPGNIWVDAFRINKNWNGGTTDYAVANDSADEVTWTYQYYDETSWTTAGLGSSDRSATYDDRAYFDADLTWESFDVTDSVKYMFTNNQDYGWILVSESETSNIYWRVYAANSTTAKNRPYLSITYNDNSAPTISSIIDSPDPIGVGSPITFSVDWNDADSGDMVKAVICKGSGITTSTAVCKDGEWARSPVYTNRDPENQVFYTTLADDKDNTRNYWAFVCDDGAACSDGTAGSFTVVNQRPDGPVGLLVEGKEVGNVINIDDTTPEFSAVYYDTDDEGDVGEKYCVEVDTQADFLGTDMWISDSASCYTGSALGANVAVGARSENLIYGGAALGIEGATYYWRMWFWDGEERSATSTTGWFTMADQSAGWGTRINGGLRLKGGVRLK</sequence>
<dbReference type="NCBIfam" id="NF033679">
    <property type="entry name" value="DNRLRE_dom"/>
    <property type="match status" value="1"/>
</dbReference>
<evidence type="ECO:0000256" key="4">
    <source>
        <dbReference type="SAM" id="Phobius"/>
    </source>
</evidence>
<dbReference type="EMBL" id="PEXX01000027">
    <property type="protein sequence ID" value="PIU10765.1"/>
    <property type="molecule type" value="Genomic_DNA"/>
</dbReference>
<dbReference type="Proteomes" id="UP000230586">
    <property type="component" value="Unassembled WGS sequence"/>
</dbReference>
<dbReference type="Pfam" id="PF24517">
    <property type="entry name" value="CBM96"/>
    <property type="match status" value="1"/>
</dbReference>
<keyword evidence="3" id="KW-0732">Signal</keyword>
<keyword evidence="4" id="KW-0812">Transmembrane</keyword>
<evidence type="ECO:0000313" key="6">
    <source>
        <dbReference type="EMBL" id="PIU10765.1"/>
    </source>
</evidence>
<evidence type="ECO:0000259" key="5">
    <source>
        <dbReference type="Pfam" id="PF24517"/>
    </source>
</evidence>
<keyword evidence="4" id="KW-1133">Transmembrane helix</keyword>
<dbReference type="AlphaFoldDB" id="A0A2M6XSZ3"/>
<gene>
    <name evidence="6" type="ORF">COT27_01410</name>
</gene>
<evidence type="ECO:0000256" key="3">
    <source>
        <dbReference type="ARBA" id="ARBA00022729"/>
    </source>
</evidence>
<comment type="caution">
    <text evidence="6">The sequence shown here is derived from an EMBL/GenBank/DDBJ whole genome shotgun (WGS) entry which is preliminary data.</text>
</comment>
<reference evidence="7" key="1">
    <citation type="submission" date="2017-09" db="EMBL/GenBank/DDBJ databases">
        <title>Depth-based differentiation of microbial function through sediment-hosted aquifers and enrichment of novel symbionts in the deep terrestrial subsurface.</title>
        <authorList>
            <person name="Probst A.J."/>
            <person name="Ladd B."/>
            <person name="Jarett J.K."/>
            <person name="Geller-Mcgrath D.E."/>
            <person name="Sieber C.M.K."/>
            <person name="Emerson J.B."/>
            <person name="Anantharaman K."/>
            <person name="Thomas B.C."/>
            <person name="Malmstrom R."/>
            <person name="Stieglmeier M."/>
            <person name="Klingl A."/>
            <person name="Woyke T."/>
            <person name="Ryan C.M."/>
            <person name="Banfield J.F."/>
        </authorList>
    </citation>
    <scope>NUCLEOTIDE SEQUENCE [LARGE SCALE GENOMIC DNA]</scope>
</reference>
<evidence type="ECO:0000256" key="2">
    <source>
        <dbReference type="ARBA" id="ARBA00022525"/>
    </source>
</evidence>
<accession>A0A2M6XSZ3</accession>
<feature type="transmembrane region" description="Helical" evidence="4">
    <location>
        <begin position="18"/>
        <end position="39"/>
    </location>
</feature>
<evidence type="ECO:0000256" key="1">
    <source>
        <dbReference type="ARBA" id="ARBA00004613"/>
    </source>
</evidence>
<evidence type="ECO:0000313" key="7">
    <source>
        <dbReference type="Proteomes" id="UP000230586"/>
    </source>
</evidence>
<proteinExistence type="predicted"/>
<protein>
    <recommendedName>
        <fullName evidence="5">Carbohydrate-binding module family 96 domain-containing protein</fullName>
    </recommendedName>
</protein>
<dbReference type="InterPro" id="IPR013783">
    <property type="entry name" value="Ig-like_fold"/>
</dbReference>
<keyword evidence="2" id="KW-0964">Secreted</keyword>
<dbReference type="InterPro" id="IPR055372">
    <property type="entry name" value="CBM96"/>
</dbReference>
<organism evidence="6 7">
    <name type="scientific">Candidatus Kuenenbacteria bacterium CG08_land_8_20_14_0_20_37_23</name>
    <dbReference type="NCBI Taxonomy" id="1974617"/>
    <lineage>
        <taxon>Bacteria</taxon>
        <taxon>Candidatus Kueneniibacteriota</taxon>
    </lineage>
</organism>